<comment type="similarity">
    <text evidence="2 14">Belongs to the trans-sulfuration enzymes family.</text>
</comment>
<dbReference type="GO" id="GO:0005737">
    <property type="term" value="C:cytoplasm"/>
    <property type="evidence" value="ECO:0000318"/>
    <property type="project" value="GO_Central"/>
</dbReference>
<dbReference type="eggNOG" id="KOG0053">
    <property type="taxonomic scope" value="Eukaryota"/>
</dbReference>
<dbReference type="InterPro" id="IPR015421">
    <property type="entry name" value="PyrdxlP-dep_Trfase_major"/>
</dbReference>
<evidence type="ECO:0000256" key="15">
    <source>
        <dbReference type="SAM" id="MobiDB-lite"/>
    </source>
</evidence>
<evidence type="ECO:0000256" key="13">
    <source>
        <dbReference type="PIRSR" id="PIRSR001434-2"/>
    </source>
</evidence>
<evidence type="ECO:0000256" key="2">
    <source>
        <dbReference type="ARBA" id="ARBA00009077"/>
    </source>
</evidence>
<dbReference type="FunCoup" id="Q0U3T3">
    <property type="interactions" value="123"/>
</dbReference>
<dbReference type="EC" id="4.4.1.13" evidence="3"/>
<dbReference type="RefSeq" id="XP_001803788.1">
    <property type="nucleotide sequence ID" value="XM_001803736.1"/>
</dbReference>
<comment type="catalytic activity">
    <reaction evidence="11">
        <text>an S-substituted L-cysteine + H2O = a thiol + pyruvate + NH4(+)</text>
        <dbReference type="Rhea" id="RHEA:18121"/>
        <dbReference type="ChEBI" id="CHEBI:15361"/>
        <dbReference type="ChEBI" id="CHEBI:15377"/>
        <dbReference type="ChEBI" id="CHEBI:28938"/>
        <dbReference type="ChEBI" id="CHEBI:29256"/>
        <dbReference type="ChEBI" id="CHEBI:58717"/>
        <dbReference type="EC" id="4.4.1.13"/>
    </reaction>
</comment>
<organism evidence="16 17">
    <name type="scientific">Phaeosphaeria nodorum (strain SN15 / ATCC MYA-4574 / FGSC 10173)</name>
    <name type="common">Glume blotch fungus</name>
    <name type="synonym">Parastagonospora nodorum</name>
    <dbReference type="NCBI Taxonomy" id="321614"/>
    <lineage>
        <taxon>Eukaryota</taxon>
        <taxon>Fungi</taxon>
        <taxon>Dikarya</taxon>
        <taxon>Ascomycota</taxon>
        <taxon>Pezizomycotina</taxon>
        <taxon>Dothideomycetes</taxon>
        <taxon>Pleosporomycetidae</taxon>
        <taxon>Pleosporales</taxon>
        <taxon>Pleosporineae</taxon>
        <taxon>Phaeosphaeriaceae</taxon>
        <taxon>Parastagonospora</taxon>
    </lineage>
</organism>
<dbReference type="GO" id="GO:0047804">
    <property type="term" value="F:cysteine-S-conjugate beta-lyase activity"/>
    <property type="evidence" value="ECO:0007669"/>
    <property type="project" value="UniProtKB-EC"/>
</dbReference>
<evidence type="ECO:0000256" key="11">
    <source>
        <dbReference type="ARBA" id="ARBA00047625"/>
    </source>
</evidence>
<dbReference type="GO" id="GO:0016846">
    <property type="term" value="F:carbon-sulfur lyase activity"/>
    <property type="evidence" value="ECO:0000318"/>
    <property type="project" value="GO_Central"/>
</dbReference>
<evidence type="ECO:0000256" key="3">
    <source>
        <dbReference type="ARBA" id="ARBA00012224"/>
    </source>
</evidence>
<dbReference type="KEGG" id="pno:SNOG_13581"/>
<evidence type="ECO:0000313" key="17">
    <source>
        <dbReference type="Proteomes" id="UP000001055"/>
    </source>
</evidence>
<dbReference type="GeneID" id="5980708"/>
<dbReference type="SUPFAM" id="SSF53383">
    <property type="entry name" value="PLP-dependent transferases"/>
    <property type="match status" value="1"/>
</dbReference>
<feature type="modified residue" description="N6-(pyridoxal phosphate)lysine" evidence="13">
    <location>
        <position position="151"/>
    </location>
</feature>
<keyword evidence="7" id="KW-0456">Lyase</keyword>
<dbReference type="PROSITE" id="PS00868">
    <property type="entry name" value="CYS_MET_METAB_PP"/>
    <property type="match status" value="1"/>
</dbReference>
<evidence type="ECO:0000313" key="16">
    <source>
        <dbReference type="EMBL" id="EAT79028.2"/>
    </source>
</evidence>
<sequence length="356" mass="38374">MAGESSKGKAPAALDLDGHDLPPSPAPSTPRNGRKYALATELVYLESNDQYNASSVPIYQSATFKQESAGGSGEYVKSIYDYTRSGNPTRTHLERTPTNPLIKICDIPSIAKIAHDANPAAIVAVDNTMMSPMLLNPLDLGADVVYESGTKYLSGHHDLMAGVIAINNSALGDRLYFTINASGCGLSPFDSWLLLRGIKTLGVRMEKQQDNAMRIAEFLESHGFKVRYPGLKSHPQYALHWSMARGAGAVLSFETGDVLVSERIVESAKLWAISVSFGCVNSLISMPCRMSHASIDEKTRKERNMPEDIVRLCVGIEDPEDLIDDLSRALVQAGAVSISPDGFRAVGADTAVTSAE</sequence>
<evidence type="ECO:0000256" key="8">
    <source>
        <dbReference type="ARBA" id="ARBA00046315"/>
    </source>
</evidence>
<dbReference type="GO" id="GO:0019346">
    <property type="term" value="P:transsulfuration"/>
    <property type="evidence" value="ECO:0000318"/>
    <property type="project" value="GO_Central"/>
</dbReference>
<dbReference type="PANTHER" id="PTHR11808">
    <property type="entry name" value="TRANS-SULFURATION ENZYME FAMILY MEMBER"/>
    <property type="match status" value="1"/>
</dbReference>
<dbReference type="GO" id="GO:0009086">
    <property type="term" value="P:methionine biosynthetic process"/>
    <property type="evidence" value="ECO:0007669"/>
    <property type="project" value="UniProtKB-KW"/>
</dbReference>
<dbReference type="AlphaFoldDB" id="Q0U3T3"/>
<dbReference type="Pfam" id="PF01053">
    <property type="entry name" value="Cys_Met_Meta_PP"/>
    <property type="match status" value="2"/>
</dbReference>
<dbReference type="InterPro" id="IPR054542">
    <property type="entry name" value="Cys_met_metab_PP"/>
</dbReference>
<evidence type="ECO:0000256" key="14">
    <source>
        <dbReference type="RuleBase" id="RU362118"/>
    </source>
</evidence>
<dbReference type="Gene3D" id="3.90.1150.10">
    <property type="entry name" value="Aspartate Aminotransferase, domain 1"/>
    <property type="match status" value="1"/>
</dbReference>
<dbReference type="Gene3D" id="3.40.640.10">
    <property type="entry name" value="Type I PLP-dependent aspartate aminotransferase-like (Major domain)"/>
    <property type="match status" value="2"/>
</dbReference>
<keyword evidence="4" id="KW-0028">Amino-acid biosynthesis</keyword>
<keyword evidence="6" id="KW-0486">Methionine biosynthesis</keyword>
<comment type="cofactor">
    <cofactor evidence="1 14">
        <name>pyridoxal 5'-phosphate</name>
        <dbReference type="ChEBI" id="CHEBI:597326"/>
    </cofactor>
</comment>
<dbReference type="Proteomes" id="UP000001055">
    <property type="component" value="Unassembled WGS sequence"/>
</dbReference>
<feature type="region of interest" description="Disordered" evidence="15">
    <location>
        <begin position="1"/>
        <end position="33"/>
    </location>
</feature>
<comment type="pathway">
    <text evidence="8">Amino-acid biosynthesis; L-methionine biosynthesis via de novo pathway; L-homocysteine from L-cystathionine: step 1/1.</text>
</comment>
<evidence type="ECO:0000256" key="4">
    <source>
        <dbReference type="ARBA" id="ARBA00022605"/>
    </source>
</evidence>
<name>Q0U3T3_PHANO</name>
<dbReference type="GO" id="GO:0030170">
    <property type="term" value="F:pyridoxal phosphate binding"/>
    <property type="evidence" value="ECO:0000318"/>
    <property type="project" value="GO_Central"/>
</dbReference>
<dbReference type="InParanoid" id="Q0U3T3"/>
<dbReference type="PANTHER" id="PTHR11808:SF50">
    <property type="entry name" value="CYSTATHIONINE BETA-LYASE"/>
    <property type="match status" value="1"/>
</dbReference>
<dbReference type="EMBL" id="CH445351">
    <property type="protein sequence ID" value="EAT79028.2"/>
    <property type="molecule type" value="Genomic_DNA"/>
</dbReference>
<protein>
    <recommendedName>
        <fullName evidence="12">Cystathionine beta-lyase</fullName>
        <ecNumber evidence="3">4.4.1.13</ecNumber>
    </recommendedName>
    <alternativeName>
        <fullName evidence="9">Cysteine-S-conjugate beta-lyase</fullName>
    </alternativeName>
</protein>
<dbReference type="InterPro" id="IPR000277">
    <property type="entry name" value="Cys/Met-Metab_PyrdxlP-dep_enz"/>
</dbReference>
<dbReference type="VEuPathDB" id="FungiDB:JI435_135810"/>
<evidence type="ECO:0000256" key="6">
    <source>
        <dbReference type="ARBA" id="ARBA00023167"/>
    </source>
</evidence>
<reference evidence="17" key="1">
    <citation type="journal article" date="2007" name="Plant Cell">
        <title>Dothideomycete-plant interactions illuminated by genome sequencing and EST analysis of the wheat pathogen Stagonospora nodorum.</title>
        <authorList>
            <person name="Hane J.K."/>
            <person name="Lowe R.G."/>
            <person name="Solomon P.S."/>
            <person name="Tan K.C."/>
            <person name="Schoch C.L."/>
            <person name="Spatafora J.W."/>
            <person name="Crous P.W."/>
            <person name="Kodira C."/>
            <person name="Birren B.W."/>
            <person name="Galagan J.E."/>
            <person name="Torriani S.F."/>
            <person name="McDonald B.A."/>
            <person name="Oliver R.P."/>
        </authorList>
    </citation>
    <scope>NUCLEOTIDE SEQUENCE [LARGE SCALE GENOMIC DNA]</scope>
    <source>
        <strain evidence="17">SN15 / ATCC MYA-4574 / FGSC 10173</strain>
    </source>
</reference>
<evidence type="ECO:0000256" key="12">
    <source>
        <dbReference type="ARBA" id="ARBA00072331"/>
    </source>
</evidence>
<accession>Q0U3T3</accession>
<evidence type="ECO:0000256" key="7">
    <source>
        <dbReference type="ARBA" id="ARBA00023239"/>
    </source>
</evidence>
<dbReference type="InterPro" id="IPR015422">
    <property type="entry name" value="PyrdxlP-dep_Trfase_small"/>
</dbReference>
<evidence type="ECO:0000256" key="1">
    <source>
        <dbReference type="ARBA" id="ARBA00001933"/>
    </source>
</evidence>
<dbReference type="HOGENOM" id="CLU_018986_2_1_1"/>
<evidence type="ECO:0000256" key="5">
    <source>
        <dbReference type="ARBA" id="ARBA00022898"/>
    </source>
</evidence>
<comment type="catalytic activity">
    <reaction evidence="10">
        <text>L,L-cystathionine + H2O = L-homocysteine + pyruvate + NH4(+)</text>
        <dbReference type="Rhea" id="RHEA:13965"/>
        <dbReference type="ChEBI" id="CHEBI:15361"/>
        <dbReference type="ChEBI" id="CHEBI:15377"/>
        <dbReference type="ChEBI" id="CHEBI:28938"/>
        <dbReference type="ChEBI" id="CHEBI:58161"/>
        <dbReference type="ChEBI" id="CHEBI:58199"/>
    </reaction>
</comment>
<proteinExistence type="inferred from homology"/>
<gene>
    <name evidence="16" type="ORF">SNOG_13581</name>
</gene>
<dbReference type="FunFam" id="3.90.1150.10:FF:000013">
    <property type="entry name" value="Cystathionine beta-lyase"/>
    <property type="match status" value="1"/>
</dbReference>
<evidence type="ECO:0000256" key="10">
    <source>
        <dbReference type="ARBA" id="ARBA00047517"/>
    </source>
</evidence>
<dbReference type="PIRSF" id="PIRSF001434">
    <property type="entry name" value="CGS"/>
    <property type="match status" value="1"/>
</dbReference>
<dbReference type="STRING" id="321614.Q0U3T3"/>
<evidence type="ECO:0000256" key="9">
    <source>
        <dbReference type="ARBA" id="ARBA00047213"/>
    </source>
</evidence>
<dbReference type="InterPro" id="IPR015424">
    <property type="entry name" value="PyrdxlP-dep_Trfase"/>
</dbReference>
<keyword evidence="5 13" id="KW-0663">Pyridoxal phosphate</keyword>